<dbReference type="Gene3D" id="2.40.33.20">
    <property type="entry name" value="PK beta-barrel domain-like"/>
    <property type="match status" value="1"/>
</dbReference>
<reference evidence="2 3" key="1">
    <citation type="submission" date="2016-10" db="EMBL/GenBank/DDBJ databases">
        <authorList>
            <person name="de Groot N.N."/>
        </authorList>
    </citation>
    <scope>NUCLEOTIDE SEQUENCE [LARGE SCALE GENOMIC DNA]</scope>
    <source>
        <strain evidence="2 3">CGMCC 1.10959</strain>
    </source>
</reference>
<organism evidence="2 3">
    <name type="scientific">Sedimentitalea nanhaiensis</name>
    <dbReference type="NCBI Taxonomy" id="999627"/>
    <lineage>
        <taxon>Bacteria</taxon>
        <taxon>Pseudomonadati</taxon>
        <taxon>Pseudomonadota</taxon>
        <taxon>Alphaproteobacteria</taxon>
        <taxon>Rhodobacterales</taxon>
        <taxon>Paracoccaceae</taxon>
        <taxon>Sedimentitalea</taxon>
    </lineage>
</organism>
<proteinExistence type="predicted"/>
<evidence type="ECO:0000313" key="3">
    <source>
        <dbReference type="Proteomes" id="UP000182466"/>
    </source>
</evidence>
<evidence type="ECO:0000313" key="2">
    <source>
        <dbReference type="EMBL" id="SFT62667.1"/>
    </source>
</evidence>
<sequence>MSPQPPDTCTVQGLFTGRVRPRWPDRPASAIHKTAVAAPQTLTPTGFQADQQADLAVHGGADKAVHHYAADHYADWQSEGLIAPGTTPAAFGENISTLGLVETNVCIGDIFRLGTALVQISQGRQPCWKLNAHTGQDRMAYLFQKTRRTGWYYRVLETGQVAPGDSIALQERPNPHWSVAEVTHARLTHRIAPDRALALSRVAELAQGWSAAFARMATGDGAEDTGPRLTPPKS</sequence>
<dbReference type="eggNOG" id="COG2258">
    <property type="taxonomic scope" value="Bacteria"/>
</dbReference>
<dbReference type="InterPro" id="IPR011037">
    <property type="entry name" value="Pyrv_Knase-like_insert_dom_sf"/>
</dbReference>
<dbReference type="Proteomes" id="UP000182466">
    <property type="component" value="Unassembled WGS sequence"/>
</dbReference>
<evidence type="ECO:0000259" key="1">
    <source>
        <dbReference type="PROSITE" id="PS51340"/>
    </source>
</evidence>
<keyword evidence="3" id="KW-1185">Reference proteome</keyword>
<dbReference type="InterPro" id="IPR052353">
    <property type="entry name" value="Benzoxazolinone_Detox_Enz"/>
</dbReference>
<dbReference type="SUPFAM" id="SSF50800">
    <property type="entry name" value="PK beta-barrel domain-like"/>
    <property type="match status" value="1"/>
</dbReference>
<dbReference type="PANTHER" id="PTHR30212">
    <property type="entry name" value="PROTEIN YIIM"/>
    <property type="match status" value="1"/>
</dbReference>
<dbReference type="GO" id="GO:0003824">
    <property type="term" value="F:catalytic activity"/>
    <property type="evidence" value="ECO:0007669"/>
    <property type="project" value="InterPro"/>
</dbReference>
<dbReference type="AlphaFoldDB" id="A0A1I6ZJ38"/>
<dbReference type="RefSeq" id="WP_027261553.1">
    <property type="nucleotide sequence ID" value="NZ_FPAW01000004.1"/>
</dbReference>
<name>A0A1I6ZJ38_9RHOB</name>
<dbReference type="GO" id="GO:0030170">
    <property type="term" value="F:pyridoxal phosphate binding"/>
    <property type="evidence" value="ECO:0007669"/>
    <property type="project" value="InterPro"/>
</dbReference>
<feature type="domain" description="MOSC" evidence="1">
    <location>
        <begin position="34"/>
        <end position="170"/>
    </location>
</feature>
<dbReference type="InterPro" id="IPR005302">
    <property type="entry name" value="MoCF_Sase_C"/>
</dbReference>
<dbReference type="PROSITE" id="PS51340">
    <property type="entry name" value="MOSC"/>
    <property type="match status" value="1"/>
</dbReference>
<gene>
    <name evidence="2" type="ORF">SAMN05216236_104142</name>
</gene>
<dbReference type="OrthoDB" id="9786134at2"/>
<dbReference type="Pfam" id="PF03473">
    <property type="entry name" value="MOSC"/>
    <property type="match status" value="1"/>
</dbReference>
<dbReference type="STRING" id="999627.SAMN05216236_104142"/>
<accession>A0A1I6ZJ38</accession>
<dbReference type="GO" id="GO:0030151">
    <property type="term" value="F:molybdenum ion binding"/>
    <property type="evidence" value="ECO:0007669"/>
    <property type="project" value="InterPro"/>
</dbReference>
<dbReference type="EMBL" id="FPAW01000004">
    <property type="protein sequence ID" value="SFT62667.1"/>
    <property type="molecule type" value="Genomic_DNA"/>
</dbReference>
<protein>
    <submittedName>
        <fullName evidence="2">MOSC domain-containing protein YiiM</fullName>
    </submittedName>
</protein>
<dbReference type="PANTHER" id="PTHR30212:SF2">
    <property type="entry name" value="PROTEIN YIIM"/>
    <property type="match status" value="1"/>
</dbReference>